<dbReference type="Proteomes" id="UP000233534">
    <property type="component" value="Chromosome"/>
</dbReference>
<dbReference type="EMBL" id="CP025197">
    <property type="protein sequence ID" value="AUG58847.1"/>
    <property type="molecule type" value="Genomic_DNA"/>
</dbReference>
<evidence type="ECO:0000313" key="4">
    <source>
        <dbReference type="Proteomes" id="UP000233534"/>
    </source>
</evidence>
<dbReference type="EMBL" id="NEMB01000003">
    <property type="protein sequence ID" value="PQQ66062.1"/>
    <property type="molecule type" value="Genomic_DNA"/>
</dbReference>
<dbReference type="RefSeq" id="WP_101300218.1">
    <property type="nucleotide sequence ID" value="NZ_DAONOL010000034.1"/>
</dbReference>
<keyword evidence="4" id="KW-1185">Reference proteome</keyword>
<dbReference type="AlphaFoldDB" id="A0A2K9E050"/>
<accession>A0A2K9E050</accession>
<dbReference type="KEGG" id="hsc:HVS_06145"/>
<name>A0A2K9E050_9FIRM</name>
<evidence type="ECO:0000313" key="1">
    <source>
        <dbReference type="EMBL" id="AUG57157.1"/>
    </source>
</evidence>
<evidence type="ECO:0000313" key="5">
    <source>
        <dbReference type="Proteomes" id="UP000239720"/>
    </source>
</evidence>
<sequence>MTDNGNSIVQLDSVTKEKLARLLYMSHMKEPLDSFKIDSLMNEYAYLCHDDGTWTTHIYAIYPNIRMF</sequence>
<dbReference type="Proteomes" id="UP000239720">
    <property type="component" value="Unassembled WGS sequence"/>
</dbReference>
<gene>
    <name evidence="3" type="ORF">B9R14_04290</name>
    <name evidence="1" type="ORF">HVS_06145</name>
    <name evidence="2" type="ORF">HVS_14990</name>
</gene>
<reference evidence="3 5" key="2">
    <citation type="journal article" date="2018" name="Syst. Appl. Microbiol.">
        <title>Characterization and high-quality draft genome sequence of Herbivorax saccincola A7, an anaerobic, alkaliphilic, thermophilic, cellulolytic, and xylanolytic bacterium.</title>
        <authorList>
            <person name="Aikawa S."/>
            <person name="Baramee S."/>
            <person name="Sermsathanaswadi J."/>
            <person name="Thianheng P."/>
            <person name="Tachaapaikoon C."/>
            <person name="Shikata A."/>
            <person name="Waeonukul R."/>
            <person name="Pason P."/>
            <person name="Ratanakhanokchai K."/>
            <person name="Kosugi A."/>
        </authorList>
    </citation>
    <scope>NUCLEOTIDE SEQUENCE [LARGE SCALE GENOMIC DNA]</scope>
    <source>
        <strain evidence="3 5">A7</strain>
    </source>
</reference>
<protein>
    <submittedName>
        <fullName evidence="1">Uncharacterized protein</fullName>
    </submittedName>
</protein>
<proteinExistence type="predicted"/>
<organism evidence="1 4">
    <name type="scientific">Acetivibrio saccincola</name>
    <dbReference type="NCBI Taxonomy" id="1677857"/>
    <lineage>
        <taxon>Bacteria</taxon>
        <taxon>Bacillati</taxon>
        <taxon>Bacillota</taxon>
        <taxon>Clostridia</taxon>
        <taxon>Eubacteriales</taxon>
        <taxon>Oscillospiraceae</taxon>
        <taxon>Acetivibrio</taxon>
    </lineage>
</organism>
<evidence type="ECO:0000313" key="2">
    <source>
        <dbReference type="EMBL" id="AUG58847.1"/>
    </source>
</evidence>
<dbReference type="KEGG" id="hsc:HVS_14990"/>
<reference evidence="1 4" key="1">
    <citation type="submission" date="2017-12" db="EMBL/GenBank/DDBJ databases">
        <title>Complete genome sequence of Herbivorax saccincola GGR1, a novel Cellulosome-producing hydrolytic bacterium in a thermophilic biogas plant, established by Illumina and Nanopore MinION sequencing.</title>
        <authorList>
            <person name="Pechtl A."/>
            <person name="Ruckert C."/>
            <person name="Koeck D.E."/>
            <person name="Maus I."/>
            <person name="Winkler A."/>
            <person name="Kalinowski J."/>
            <person name="Puhler A."/>
            <person name="Schwarz W.W."/>
            <person name="Zverlov V.V."/>
            <person name="Schluter A."/>
            <person name="Liebl W."/>
        </authorList>
    </citation>
    <scope>NUCLEOTIDE SEQUENCE [LARGE SCALE GENOMIC DNA]</scope>
    <source>
        <strain evidence="1">GGR1</strain>
        <strain evidence="4">SR1</strain>
    </source>
</reference>
<dbReference type="EMBL" id="CP025197">
    <property type="protein sequence ID" value="AUG57157.1"/>
    <property type="molecule type" value="Genomic_DNA"/>
</dbReference>
<evidence type="ECO:0000313" key="3">
    <source>
        <dbReference type="EMBL" id="PQQ66062.1"/>
    </source>
</evidence>
<dbReference type="OrthoDB" id="8704087at2"/>